<reference evidence="2" key="1">
    <citation type="journal article" date="2019" name="Beilstein J. Org. Chem.">
        <title>Nanangenines: drimane sesquiterpenoids as the dominant metabolite cohort of a novel Australian fungus, Aspergillus nanangensis.</title>
        <authorList>
            <person name="Lacey H.J."/>
            <person name="Gilchrist C.L.M."/>
            <person name="Crombie A."/>
            <person name="Kalaitzis J.A."/>
            <person name="Vuong D."/>
            <person name="Rutledge P.J."/>
            <person name="Turner P."/>
            <person name="Pitt J.I."/>
            <person name="Lacey E."/>
            <person name="Chooi Y.H."/>
            <person name="Piggott A.M."/>
        </authorList>
    </citation>
    <scope>NUCLEOTIDE SEQUENCE</scope>
    <source>
        <strain evidence="2">MST-FP2251</strain>
    </source>
</reference>
<sequence>MDCKLDSFAPSRRNRVYNALTACDISLDHVRQTTEKLRSDDNLRGIWPERLLHVESMKSFCRQMSPEGIFYNGVREPAFSALSYKWGLHVVDEGPTLEIEGIAWDPPSIDQEYFTVANHTRVLRRMAEYSGWVWVDVGCITQLLMEETMREIIVEPQYFKQATQRFVWWVDYPPEAFRCLLNKVSRAEGALRQLPSLSDNKVDYDVLPSIFAEVLAPLNELMSIPWFSSNWTLRELMLCDNILILDKEAELIHVEGENETSIPATIDMIATLCGHILAWLTRLQLRLSTMQPPEKTTVLQVKVPQDMGTEPPKSPPEKVTISTLASEYIHLVETHGAFFLYSSRPADLHHWTKALLETGRLITKGLAEL</sequence>
<evidence type="ECO:0000313" key="2">
    <source>
        <dbReference type="EMBL" id="KAF9889094.1"/>
    </source>
</evidence>
<dbReference type="Proteomes" id="UP001194746">
    <property type="component" value="Unassembled WGS sequence"/>
</dbReference>
<feature type="domain" description="Heterokaryon incompatibility" evidence="1">
    <location>
        <begin position="79"/>
        <end position="235"/>
    </location>
</feature>
<proteinExistence type="predicted"/>
<dbReference type="EMBL" id="VCAU01000040">
    <property type="protein sequence ID" value="KAF9889094.1"/>
    <property type="molecule type" value="Genomic_DNA"/>
</dbReference>
<reference evidence="2" key="2">
    <citation type="submission" date="2020-02" db="EMBL/GenBank/DDBJ databases">
        <authorList>
            <person name="Gilchrist C.L.M."/>
            <person name="Chooi Y.-H."/>
        </authorList>
    </citation>
    <scope>NUCLEOTIDE SEQUENCE</scope>
    <source>
        <strain evidence="2">MST-FP2251</strain>
    </source>
</reference>
<evidence type="ECO:0000313" key="3">
    <source>
        <dbReference type="Proteomes" id="UP001194746"/>
    </source>
</evidence>
<gene>
    <name evidence="2" type="ORF">FE257_008071</name>
</gene>
<comment type="caution">
    <text evidence="2">The sequence shown here is derived from an EMBL/GenBank/DDBJ whole genome shotgun (WGS) entry which is preliminary data.</text>
</comment>
<dbReference type="AlphaFoldDB" id="A0AAD4GT24"/>
<keyword evidence="3" id="KW-1185">Reference proteome</keyword>
<evidence type="ECO:0000259" key="1">
    <source>
        <dbReference type="Pfam" id="PF06985"/>
    </source>
</evidence>
<dbReference type="InterPro" id="IPR010730">
    <property type="entry name" value="HET"/>
</dbReference>
<protein>
    <recommendedName>
        <fullName evidence="1">Heterokaryon incompatibility domain-containing protein</fullName>
    </recommendedName>
</protein>
<name>A0AAD4GT24_ASPNN</name>
<dbReference type="InterPro" id="IPR052895">
    <property type="entry name" value="HetReg/Transcr_Mod"/>
</dbReference>
<organism evidence="2 3">
    <name type="scientific">Aspergillus nanangensis</name>
    <dbReference type="NCBI Taxonomy" id="2582783"/>
    <lineage>
        <taxon>Eukaryota</taxon>
        <taxon>Fungi</taxon>
        <taxon>Dikarya</taxon>
        <taxon>Ascomycota</taxon>
        <taxon>Pezizomycotina</taxon>
        <taxon>Eurotiomycetes</taxon>
        <taxon>Eurotiomycetidae</taxon>
        <taxon>Eurotiales</taxon>
        <taxon>Aspergillaceae</taxon>
        <taxon>Aspergillus</taxon>
        <taxon>Aspergillus subgen. Circumdati</taxon>
    </lineage>
</organism>
<dbReference type="Pfam" id="PF06985">
    <property type="entry name" value="HET"/>
    <property type="match status" value="1"/>
</dbReference>
<accession>A0AAD4GT24</accession>
<dbReference type="PANTHER" id="PTHR24148:SF64">
    <property type="entry name" value="HETEROKARYON INCOMPATIBILITY DOMAIN-CONTAINING PROTEIN"/>
    <property type="match status" value="1"/>
</dbReference>
<dbReference type="PANTHER" id="PTHR24148">
    <property type="entry name" value="ANKYRIN REPEAT DOMAIN-CONTAINING PROTEIN 39 HOMOLOG-RELATED"/>
    <property type="match status" value="1"/>
</dbReference>